<dbReference type="Pfam" id="PF12787">
    <property type="entry name" value="EcsC"/>
    <property type="match status" value="1"/>
</dbReference>
<dbReference type="InterPro" id="IPR024787">
    <property type="entry name" value="EcsC"/>
</dbReference>
<evidence type="ECO:0000313" key="4">
    <source>
        <dbReference type="Proteomes" id="UP000561077"/>
    </source>
</evidence>
<evidence type="ECO:0000313" key="3">
    <source>
        <dbReference type="Proteomes" id="UP000540490"/>
    </source>
</evidence>
<dbReference type="EMBL" id="JABEQN010000009">
    <property type="protein sequence ID" value="MBB2193793.1"/>
    <property type="molecule type" value="Genomic_DNA"/>
</dbReference>
<sequence>MSENQLSVIGKALEWSYEKAVTGAGVLGTAQSLGEEYLRANKDNQKDAANSLIRWQNTKAATGGFVTNLGGLVTMPVSIPANMASTLYIQLRMIAGIAHIGGHDVLDDRTKTLCFVCLTGNSAAEVVKAAGVQFGTKFTAAAIQKYITGAMLVKINQAVGFRLVTKAGTTGILNLTKMVPLVGGVVGGAFDGVTTNIVGNTARNTFISDV</sequence>
<dbReference type="Proteomes" id="UP000540490">
    <property type="component" value="Unassembled WGS sequence"/>
</dbReference>
<dbReference type="EMBL" id="JABEQO010000009">
    <property type="protein sequence ID" value="MBB2164657.1"/>
    <property type="molecule type" value="Genomic_DNA"/>
</dbReference>
<organism evidence="1 4">
    <name type="scientific">Gluconacetobacter dulcium</name>
    <dbReference type="NCBI Taxonomy" id="2729096"/>
    <lineage>
        <taxon>Bacteria</taxon>
        <taxon>Pseudomonadati</taxon>
        <taxon>Pseudomonadota</taxon>
        <taxon>Alphaproteobacteria</taxon>
        <taxon>Acetobacterales</taxon>
        <taxon>Acetobacteraceae</taxon>
        <taxon>Gluconacetobacter</taxon>
    </lineage>
</organism>
<keyword evidence="3" id="KW-1185">Reference proteome</keyword>
<name>A0A7W4IL90_9PROT</name>
<proteinExistence type="predicted"/>
<dbReference type="PANTHER" id="PTHR41260">
    <property type="entry name" value="PROTEIN ECSC"/>
    <property type="match status" value="1"/>
</dbReference>
<dbReference type="PANTHER" id="PTHR41260:SF1">
    <property type="entry name" value="PROTEIN ECSC"/>
    <property type="match status" value="1"/>
</dbReference>
<dbReference type="Proteomes" id="UP000561077">
    <property type="component" value="Unassembled WGS sequence"/>
</dbReference>
<reference evidence="3 4" key="1">
    <citation type="submission" date="2020-04" db="EMBL/GenBank/DDBJ databases">
        <title>Description of novel Gluconacetobacter.</title>
        <authorList>
            <person name="Sombolestani A."/>
        </authorList>
    </citation>
    <scope>NUCLEOTIDE SEQUENCE [LARGE SCALE GENOMIC DNA]</scope>
    <source>
        <strain evidence="2 3">LMG 1728</strain>
        <strain evidence="1 4">LMG 1731</strain>
    </source>
</reference>
<dbReference type="RefSeq" id="WP_182973760.1">
    <property type="nucleotide sequence ID" value="NZ_JABEQN010000009.1"/>
</dbReference>
<comment type="caution">
    <text evidence="1">The sequence shown here is derived from an EMBL/GenBank/DDBJ whole genome shotgun (WGS) entry which is preliminary data.</text>
</comment>
<evidence type="ECO:0000313" key="1">
    <source>
        <dbReference type="EMBL" id="MBB2164657.1"/>
    </source>
</evidence>
<gene>
    <name evidence="2" type="ORF">HLH25_09075</name>
    <name evidence="1" type="ORF">HLH26_08895</name>
</gene>
<dbReference type="AlphaFoldDB" id="A0A7W4IL90"/>
<evidence type="ECO:0000313" key="2">
    <source>
        <dbReference type="EMBL" id="MBB2193793.1"/>
    </source>
</evidence>
<protein>
    <submittedName>
        <fullName evidence="1">EcsC family protein</fullName>
    </submittedName>
</protein>
<accession>A0A7W4IL90</accession>